<reference evidence="2" key="2">
    <citation type="journal article" date="2023" name="Int. J. Mol. Sci.">
        <title>De Novo Assembly and Annotation of 11 Diverse Shrub Willow (Salix) Genomes Reveals Novel Gene Organization in Sex-Linked Regions.</title>
        <authorList>
            <person name="Hyden B."/>
            <person name="Feng K."/>
            <person name="Yates T.B."/>
            <person name="Jawdy S."/>
            <person name="Cereghino C."/>
            <person name="Smart L.B."/>
            <person name="Muchero W."/>
        </authorList>
    </citation>
    <scope>NUCLEOTIDE SEQUENCE</scope>
    <source>
        <tissue evidence="2">Shoot tip</tissue>
    </source>
</reference>
<keyword evidence="1" id="KW-0472">Membrane</keyword>
<dbReference type="EMBL" id="JAPFFK010000016">
    <property type="protein sequence ID" value="KAJ6705321.1"/>
    <property type="molecule type" value="Genomic_DNA"/>
</dbReference>
<keyword evidence="3" id="KW-1185">Reference proteome</keyword>
<evidence type="ECO:0000313" key="3">
    <source>
        <dbReference type="Proteomes" id="UP001151532"/>
    </source>
</evidence>
<gene>
    <name evidence="2" type="ORF">OIU79_010095</name>
</gene>
<feature type="non-terminal residue" evidence="2">
    <location>
        <position position="49"/>
    </location>
</feature>
<evidence type="ECO:0000256" key="1">
    <source>
        <dbReference type="SAM" id="Phobius"/>
    </source>
</evidence>
<reference evidence="2" key="1">
    <citation type="submission" date="2022-11" db="EMBL/GenBank/DDBJ databases">
        <authorList>
            <person name="Hyden B.L."/>
            <person name="Feng K."/>
            <person name="Yates T."/>
            <person name="Jawdy S."/>
            <person name="Smart L.B."/>
            <person name="Muchero W."/>
        </authorList>
    </citation>
    <scope>NUCLEOTIDE SEQUENCE</scope>
    <source>
        <tissue evidence="2">Shoot tip</tissue>
    </source>
</reference>
<proteinExistence type="predicted"/>
<organism evidence="2 3">
    <name type="scientific">Salix purpurea</name>
    <name type="common">Purple osier willow</name>
    <dbReference type="NCBI Taxonomy" id="77065"/>
    <lineage>
        <taxon>Eukaryota</taxon>
        <taxon>Viridiplantae</taxon>
        <taxon>Streptophyta</taxon>
        <taxon>Embryophyta</taxon>
        <taxon>Tracheophyta</taxon>
        <taxon>Spermatophyta</taxon>
        <taxon>Magnoliopsida</taxon>
        <taxon>eudicotyledons</taxon>
        <taxon>Gunneridae</taxon>
        <taxon>Pentapetalae</taxon>
        <taxon>rosids</taxon>
        <taxon>fabids</taxon>
        <taxon>Malpighiales</taxon>
        <taxon>Salicaceae</taxon>
        <taxon>Saliceae</taxon>
        <taxon>Salix</taxon>
    </lineage>
</organism>
<feature type="transmembrane region" description="Helical" evidence="1">
    <location>
        <begin position="6"/>
        <end position="28"/>
    </location>
</feature>
<keyword evidence="1" id="KW-0812">Transmembrane</keyword>
<keyword evidence="1" id="KW-1133">Transmembrane helix</keyword>
<protein>
    <submittedName>
        <fullName evidence="2">Uncharacterized protein</fullName>
    </submittedName>
</protein>
<comment type="caution">
    <text evidence="2">The sequence shown here is derived from an EMBL/GenBank/DDBJ whole genome shotgun (WGS) entry which is preliminary data.</text>
</comment>
<dbReference type="AlphaFoldDB" id="A0A9Q0QFE9"/>
<sequence>MNSEVFFFFFQFSLSFFPIIFCVCLYILKSKQKFSLVFKKFIYIYWVSL</sequence>
<name>A0A9Q0QFE9_SALPP</name>
<accession>A0A9Q0QFE9</accession>
<dbReference type="Proteomes" id="UP001151532">
    <property type="component" value="Chromosome 3"/>
</dbReference>
<evidence type="ECO:0000313" key="2">
    <source>
        <dbReference type="EMBL" id="KAJ6705321.1"/>
    </source>
</evidence>